<dbReference type="Gene3D" id="3.40.50.960">
    <property type="entry name" value="Lumazine/riboflavin synthase"/>
    <property type="match status" value="1"/>
</dbReference>
<dbReference type="HAMAP" id="MF_00178">
    <property type="entry name" value="Lumazine_synth"/>
    <property type="match status" value="1"/>
</dbReference>
<dbReference type="UniPathway" id="UPA00275">
    <property type="reaction ID" value="UER00404"/>
</dbReference>
<evidence type="ECO:0000313" key="8">
    <source>
        <dbReference type="EMBL" id="PXW99291.1"/>
    </source>
</evidence>
<evidence type="ECO:0000256" key="6">
    <source>
        <dbReference type="ARBA" id="ARBA00048785"/>
    </source>
</evidence>
<comment type="catalytic activity">
    <reaction evidence="6 7">
        <text>(2S)-2-hydroxy-3-oxobutyl phosphate + 5-amino-6-(D-ribitylamino)uracil = 6,7-dimethyl-8-(1-D-ribityl)lumazine + phosphate + 2 H2O + H(+)</text>
        <dbReference type="Rhea" id="RHEA:26152"/>
        <dbReference type="ChEBI" id="CHEBI:15377"/>
        <dbReference type="ChEBI" id="CHEBI:15378"/>
        <dbReference type="ChEBI" id="CHEBI:15934"/>
        <dbReference type="ChEBI" id="CHEBI:43474"/>
        <dbReference type="ChEBI" id="CHEBI:58201"/>
        <dbReference type="ChEBI" id="CHEBI:58830"/>
        <dbReference type="EC" id="2.5.1.78"/>
    </reaction>
</comment>
<reference evidence="8 9" key="1">
    <citation type="submission" date="2018-05" db="EMBL/GenBank/DDBJ databases">
        <title>Genomic Encyclopedia of Type Strains, Phase IV (KMG-IV): sequencing the most valuable type-strain genomes for metagenomic binning, comparative biology and taxonomic classification.</title>
        <authorList>
            <person name="Goeker M."/>
        </authorList>
    </citation>
    <scope>NUCLEOTIDE SEQUENCE [LARGE SCALE GENOMIC DNA]</scope>
    <source>
        <strain evidence="8 9">DSM 566</strain>
    </source>
</reference>
<feature type="binding site" evidence="7">
    <location>
        <position position="118"/>
    </location>
    <ligand>
        <name>5-amino-6-(D-ribitylamino)uracil</name>
        <dbReference type="ChEBI" id="CHEBI:15934"/>
    </ligand>
</feature>
<dbReference type="Pfam" id="PF00885">
    <property type="entry name" value="DMRL_synthase"/>
    <property type="match status" value="1"/>
</dbReference>
<dbReference type="InterPro" id="IPR036467">
    <property type="entry name" value="LS/RS_sf"/>
</dbReference>
<dbReference type="GO" id="GO:0009349">
    <property type="term" value="C:riboflavin synthase complex"/>
    <property type="evidence" value="ECO:0007669"/>
    <property type="project" value="UniProtKB-UniRule"/>
</dbReference>
<gene>
    <name evidence="7" type="primary">ribH</name>
    <name evidence="8" type="ORF">C7444_101121</name>
</gene>
<feature type="binding site" evidence="7">
    <location>
        <position position="27"/>
    </location>
    <ligand>
        <name>5-amino-6-(D-ribitylamino)uracil</name>
        <dbReference type="ChEBI" id="CHEBI:15934"/>
    </ligand>
</feature>
<keyword evidence="9" id="KW-1185">Reference proteome</keyword>
<comment type="caution">
    <text evidence="8">The sequence shown here is derived from an EMBL/GenBank/DDBJ whole genome shotgun (WGS) entry which is preliminary data.</text>
</comment>
<evidence type="ECO:0000256" key="1">
    <source>
        <dbReference type="ARBA" id="ARBA00004917"/>
    </source>
</evidence>
<comment type="function">
    <text evidence="7">Catalyzes the formation of 6,7-dimethyl-8-ribityllumazine by condensation of 5-amino-6-(D-ribitylamino)uracil with 3,4-dihydroxy-2-butanone 4-phosphate. This is the penultimate step in the biosynthesis of riboflavin.</text>
</comment>
<dbReference type="PANTHER" id="PTHR21058">
    <property type="entry name" value="6,7-DIMETHYL-8-RIBITYLLUMAZINE SYNTHASE DMRL SYNTHASE LUMAZINE SYNTHASE"/>
    <property type="match status" value="1"/>
</dbReference>
<comment type="caution">
    <text evidence="7">Lacks conserved residue(s) required for the propagation of feature annotation.</text>
</comment>
<dbReference type="InterPro" id="IPR002180">
    <property type="entry name" value="LS/RS"/>
</dbReference>
<keyword evidence="5 7" id="KW-0808">Transferase</keyword>
<name>A0A318H6F5_9BURK</name>
<dbReference type="NCBIfam" id="NF009084">
    <property type="entry name" value="PRK12419.1"/>
    <property type="match status" value="1"/>
</dbReference>
<accession>A0A318H6F5</accession>
<dbReference type="GO" id="GO:0005829">
    <property type="term" value="C:cytosol"/>
    <property type="evidence" value="ECO:0007669"/>
    <property type="project" value="TreeGrafter"/>
</dbReference>
<evidence type="ECO:0000256" key="2">
    <source>
        <dbReference type="ARBA" id="ARBA00007424"/>
    </source>
</evidence>
<dbReference type="InterPro" id="IPR034964">
    <property type="entry name" value="LS"/>
</dbReference>
<dbReference type="NCBIfam" id="TIGR00114">
    <property type="entry name" value="lumazine-synth"/>
    <property type="match status" value="1"/>
</dbReference>
<dbReference type="EC" id="2.5.1.78" evidence="3 7"/>
<sequence length="167" mass="18155">MKETGHTIMTHTSAASAPRIAAISASWHRDIVHRARDACVAELARHDVAASQVEHFDVPGAFEIPLLARRLAESGRFDAIVAFGLVVDGGVYRHDFVATAVIDGLMRVQLDSGVPVLSAVLTPHQFHEHATHQGWFSEHFVTKGIEAAQAALQTLALHRQVSTLLSR</sequence>
<evidence type="ECO:0000256" key="4">
    <source>
        <dbReference type="ARBA" id="ARBA00022619"/>
    </source>
</evidence>
<dbReference type="Proteomes" id="UP000247811">
    <property type="component" value="Unassembled WGS sequence"/>
</dbReference>
<comment type="pathway">
    <text evidence="1 7">Cofactor biosynthesis; riboflavin biosynthesis; riboflavin from 2-hydroxy-3-oxobutyl phosphate and 5-amino-6-(D-ribitylamino)uracil: step 1/2.</text>
</comment>
<evidence type="ECO:0000256" key="3">
    <source>
        <dbReference type="ARBA" id="ARBA00012664"/>
    </source>
</evidence>
<feature type="binding site" evidence="7">
    <location>
        <begin position="61"/>
        <end position="63"/>
    </location>
    <ligand>
        <name>5-amino-6-(D-ribitylamino)uracil</name>
        <dbReference type="ChEBI" id="CHEBI:15934"/>
    </ligand>
</feature>
<dbReference type="GO" id="GO:0000906">
    <property type="term" value="F:6,7-dimethyl-8-ribityllumazine synthase activity"/>
    <property type="evidence" value="ECO:0007669"/>
    <property type="project" value="UniProtKB-UniRule"/>
</dbReference>
<comment type="similarity">
    <text evidence="2 7">Belongs to the DMRL synthase family.</text>
</comment>
<keyword evidence="4 7" id="KW-0686">Riboflavin biosynthesis</keyword>
<evidence type="ECO:0000256" key="7">
    <source>
        <dbReference type="HAMAP-Rule" id="MF_00178"/>
    </source>
</evidence>
<feature type="binding site" evidence="7">
    <location>
        <begin position="85"/>
        <end position="87"/>
    </location>
    <ligand>
        <name>5-amino-6-(D-ribitylamino)uracil</name>
        <dbReference type="ChEBI" id="CHEBI:15934"/>
    </ligand>
</feature>
<evidence type="ECO:0000256" key="5">
    <source>
        <dbReference type="ARBA" id="ARBA00022679"/>
    </source>
</evidence>
<feature type="binding site" evidence="7">
    <location>
        <position position="132"/>
    </location>
    <ligand>
        <name>(2S)-2-hydroxy-3-oxobutyl phosphate</name>
        <dbReference type="ChEBI" id="CHEBI:58830"/>
    </ligand>
</feature>
<protein>
    <recommendedName>
        <fullName evidence="3 7">6,7-dimethyl-8-ribityllumazine synthase</fullName>
        <shortName evidence="7">DMRL synthase</shortName>
        <shortName evidence="7">LS</shortName>
        <shortName evidence="7">Lumazine synthase</shortName>
        <ecNumber evidence="3 7">2.5.1.78</ecNumber>
    </recommendedName>
</protein>
<dbReference type="SUPFAM" id="SSF52121">
    <property type="entry name" value="Lumazine synthase"/>
    <property type="match status" value="1"/>
</dbReference>
<proteinExistence type="inferred from homology"/>
<evidence type="ECO:0000313" key="9">
    <source>
        <dbReference type="Proteomes" id="UP000247811"/>
    </source>
</evidence>
<dbReference type="EMBL" id="QJJS01000001">
    <property type="protein sequence ID" value="PXW99291.1"/>
    <property type="molecule type" value="Genomic_DNA"/>
</dbReference>
<organism evidence="8 9">
    <name type="scientific">Sphaerotilus hippei</name>
    <dbReference type="NCBI Taxonomy" id="744406"/>
    <lineage>
        <taxon>Bacteria</taxon>
        <taxon>Pseudomonadati</taxon>
        <taxon>Pseudomonadota</taxon>
        <taxon>Betaproteobacteria</taxon>
        <taxon>Burkholderiales</taxon>
        <taxon>Sphaerotilaceae</taxon>
        <taxon>Sphaerotilus</taxon>
    </lineage>
</organism>
<dbReference type="GO" id="GO:0009231">
    <property type="term" value="P:riboflavin biosynthetic process"/>
    <property type="evidence" value="ECO:0007669"/>
    <property type="project" value="UniProtKB-UniRule"/>
</dbReference>
<dbReference type="PANTHER" id="PTHR21058:SF0">
    <property type="entry name" value="6,7-DIMETHYL-8-RIBITYLLUMAZINE SYNTHASE"/>
    <property type="match status" value="1"/>
</dbReference>
<feature type="active site" description="Proton donor" evidence="7">
    <location>
        <position position="93"/>
    </location>
</feature>
<dbReference type="AlphaFoldDB" id="A0A318H6F5"/>